<sequence>MYQILSDEGFADILIAKLVGSDFGQKIAAACEMEQQLLEKLNSLADNVQKVGQQPANGSGSSKTAAQDSKNKSDAISNEFDKLVQASLDRLKNYAQEQLKSVIAHKESLSEGLKNIFKNISTEIPGLLTALLGKKMLDLFDGWWPKISKSFEEKLAKIFKIDKNKDNSQSFSADKKQSVNNISNDNAKGSQSGQQKTNEKLSDIQINSDSYKTDTAVNVFKKDMIEKKTNYAQIMEDSFNRINSSTEQHFNKMLTGAESFSKGFKGIFKDMTIEISKMLLEIFYKKVIEKQLGEWFGNFLGAIFKADGGPVSSQTSYIVGERGPELFVPDQSGTIIPNHRLDETISMAKQQVTSGTNYTPSVTGGQTPPVIVNVVNKSGVKANTKQETSWDGQQYVINVVMDAYARNVNGMRDVLGVRR</sequence>
<evidence type="ECO:0000313" key="2">
    <source>
        <dbReference type="EMBL" id="MCC5464796.1"/>
    </source>
</evidence>
<accession>A0ABS8HNQ4</accession>
<name>A0ABS8HNQ4_9FIRM</name>
<dbReference type="EMBL" id="JAJHJB010000005">
    <property type="protein sequence ID" value="MCC5464796.1"/>
    <property type="molecule type" value="Genomic_DNA"/>
</dbReference>
<feature type="compositionally biased region" description="Polar residues" evidence="1">
    <location>
        <begin position="51"/>
        <end position="68"/>
    </location>
</feature>
<evidence type="ECO:0000256" key="1">
    <source>
        <dbReference type="SAM" id="MobiDB-lite"/>
    </source>
</evidence>
<reference evidence="2" key="1">
    <citation type="submission" date="2021-11" db="EMBL/GenBank/DDBJ databases">
        <title>Description of a new species Pelosinus isolated from the bottom sediments of Lake Baikal.</title>
        <authorList>
            <person name="Zakharyuk A."/>
        </authorList>
    </citation>
    <scope>NUCLEOTIDE SEQUENCE</scope>
    <source>
        <strain evidence="2">Bkl1</strain>
    </source>
</reference>
<feature type="region of interest" description="Disordered" evidence="1">
    <location>
        <begin position="167"/>
        <end position="201"/>
    </location>
</feature>
<evidence type="ECO:0000313" key="3">
    <source>
        <dbReference type="Proteomes" id="UP001165492"/>
    </source>
</evidence>
<feature type="region of interest" description="Disordered" evidence="1">
    <location>
        <begin position="51"/>
        <end position="73"/>
    </location>
</feature>
<dbReference type="Proteomes" id="UP001165492">
    <property type="component" value="Unassembled WGS sequence"/>
</dbReference>
<dbReference type="RefSeq" id="WP_229534212.1">
    <property type="nucleotide sequence ID" value="NZ_JAJHJB010000005.1"/>
</dbReference>
<gene>
    <name evidence="2" type="ORF">LMF89_05355</name>
</gene>
<keyword evidence="3" id="KW-1185">Reference proteome</keyword>
<proteinExistence type="predicted"/>
<feature type="compositionally biased region" description="Polar residues" evidence="1">
    <location>
        <begin position="167"/>
        <end position="196"/>
    </location>
</feature>
<comment type="caution">
    <text evidence="2">The sequence shown here is derived from an EMBL/GenBank/DDBJ whole genome shotgun (WGS) entry which is preliminary data.</text>
</comment>
<organism evidence="2 3">
    <name type="scientific">Pelosinus baikalensis</name>
    <dbReference type="NCBI Taxonomy" id="2892015"/>
    <lineage>
        <taxon>Bacteria</taxon>
        <taxon>Bacillati</taxon>
        <taxon>Bacillota</taxon>
        <taxon>Negativicutes</taxon>
        <taxon>Selenomonadales</taxon>
        <taxon>Sporomusaceae</taxon>
        <taxon>Pelosinus</taxon>
    </lineage>
</organism>
<protein>
    <submittedName>
        <fullName evidence="2">Uncharacterized protein</fullName>
    </submittedName>
</protein>